<evidence type="ECO:0000313" key="3">
    <source>
        <dbReference type="Proteomes" id="UP000308891"/>
    </source>
</evidence>
<dbReference type="Proteomes" id="UP000308891">
    <property type="component" value="Unassembled WGS sequence"/>
</dbReference>
<evidence type="ECO:0008006" key="4">
    <source>
        <dbReference type="Google" id="ProtNLM"/>
    </source>
</evidence>
<feature type="chain" id="PRO_5020595537" description="Cyanophycinase" evidence="1">
    <location>
        <begin position="20"/>
        <end position="749"/>
    </location>
</feature>
<evidence type="ECO:0000256" key="1">
    <source>
        <dbReference type="SAM" id="SignalP"/>
    </source>
</evidence>
<protein>
    <recommendedName>
        <fullName evidence="4">Cyanophycinase</fullName>
    </recommendedName>
</protein>
<dbReference type="EMBL" id="STGJ01000008">
    <property type="protein sequence ID" value="TIC83057.1"/>
    <property type="molecule type" value="Genomic_DNA"/>
</dbReference>
<dbReference type="RefSeq" id="WP_136552850.1">
    <property type="nucleotide sequence ID" value="NZ_STGJ01000008.1"/>
</dbReference>
<evidence type="ECO:0000313" key="2">
    <source>
        <dbReference type="EMBL" id="TIC83057.1"/>
    </source>
</evidence>
<organism evidence="2 3">
    <name type="scientific">Crenobacter intestini</name>
    <dbReference type="NCBI Taxonomy" id="2563443"/>
    <lineage>
        <taxon>Bacteria</taxon>
        <taxon>Pseudomonadati</taxon>
        <taxon>Pseudomonadota</taxon>
        <taxon>Betaproteobacteria</taxon>
        <taxon>Neisseriales</taxon>
        <taxon>Neisseriaceae</taxon>
        <taxon>Crenobacter</taxon>
    </lineage>
</organism>
<feature type="signal peptide" evidence="1">
    <location>
        <begin position="1"/>
        <end position="19"/>
    </location>
</feature>
<keyword evidence="3" id="KW-1185">Reference proteome</keyword>
<keyword evidence="1" id="KW-0732">Signal</keyword>
<dbReference type="PANTHER" id="PTHR36175">
    <property type="entry name" value="CYANOPHYCINASE"/>
    <property type="match status" value="1"/>
</dbReference>
<dbReference type="InterPro" id="IPR029062">
    <property type="entry name" value="Class_I_gatase-like"/>
</dbReference>
<dbReference type="PANTHER" id="PTHR36175:SF1">
    <property type="entry name" value="CYANOPHYCINASE"/>
    <property type="match status" value="1"/>
</dbReference>
<reference evidence="2 3" key="1">
    <citation type="submission" date="2019-04" db="EMBL/GenBank/DDBJ databases">
        <title>Crenobacter sp. nov.</title>
        <authorList>
            <person name="Shi S."/>
        </authorList>
    </citation>
    <scope>NUCLEOTIDE SEQUENCE [LARGE SCALE GENOMIC DNA]</scope>
    <source>
        <strain evidence="2 3">GY 70310</strain>
    </source>
</reference>
<gene>
    <name evidence="2" type="ORF">E5K04_08145</name>
</gene>
<sequence length="749" mass="79651">MLLKKNVLAISISSLTLLSGCLGGGSNSNGGSEKAPEAPKEAAISNVIVGGSNKFCSSFDLDGGALNTALPNCTASWEEIAAKEFGIAPSAISFDYDYVARTPVFSVNENNLQRLEALPDTLVSAPVKTATAKVLREKLIGQSALTLDQFKLGDPLFADGDSWWLNGALDDWNNVITVLCGKFLPDYTSPAAADVCTLSPATIDSVKQIAFKTPADKDKVVLILQDLVKDLAGGGDTLTLAYRNAGTFNGVSNLGLRSEFRNRKLTKSGADYTSALPAMTDGEWAVVRSVFSDTVPVDTPRKREYRSYQYLKDAATRDMTKLMVDAARAKNGGQTPVFGIFTGSSGNPYESTDILSSFLKAAGAKVEFFALDGGLRQAIDNQDCANSNLYTNRYANSGGETGHFNLEVTYPDLAARQPELCANNAAKLNEKLKTLNGAYFLGGEQARHVETFITKDADGKFSKISPQLDILRQRFAEGKLLVAGTSAGDHFQNGGLWKGKPVPMIGGGTTYQVLTQGYKPGTGAAPDDTAYLYAQGGGGFFHYGVLDSHFSERGREARLIRTVKESGLDYGFGVDENTALVTTRPDAKGTTTFSVVGASGVFIADVRKATASSTDGQNYAIDGVVAHYLRQGDTATIDQAGNLTIRLAPNNKTASVTAGAPTVLNKKVMQTNRVEPPFATLTGKMGQTGAKLGYGTTEESSGQNLPYYGVTATRDDATVFRSNTENKFSYTGLKIGFAPCPANTCVVPK</sequence>
<comment type="caution">
    <text evidence="2">The sequence shown here is derived from an EMBL/GenBank/DDBJ whole genome shotgun (WGS) entry which is preliminary data.</text>
</comment>
<name>A0A4T0UW31_9NEIS</name>
<dbReference type="Gene3D" id="3.40.50.880">
    <property type="match status" value="1"/>
</dbReference>
<accession>A0A4T0UW31</accession>
<dbReference type="AlphaFoldDB" id="A0A4T0UW31"/>
<dbReference type="OrthoDB" id="9799980at2"/>
<dbReference type="PROSITE" id="PS51257">
    <property type="entry name" value="PROKAR_LIPOPROTEIN"/>
    <property type="match status" value="1"/>
</dbReference>
<proteinExistence type="predicted"/>